<proteinExistence type="predicted"/>
<dbReference type="SUPFAM" id="SSF53098">
    <property type="entry name" value="Ribonuclease H-like"/>
    <property type="match status" value="1"/>
</dbReference>
<keyword evidence="2" id="KW-0479">Metal-binding</keyword>
<dbReference type="GO" id="GO:0005634">
    <property type="term" value="C:nucleus"/>
    <property type="evidence" value="ECO:0007669"/>
    <property type="project" value="UniProtKB-SubCell"/>
</dbReference>
<dbReference type="PANTHER" id="PTHR46481:SF10">
    <property type="entry name" value="ZINC FINGER BED DOMAIN-CONTAINING PROTEIN 39"/>
    <property type="match status" value="1"/>
</dbReference>
<dbReference type="EMBL" id="ADAS02007273">
    <property type="protein sequence ID" value="OAV85086.1"/>
    <property type="molecule type" value="Genomic_DNA"/>
</dbReference>
<comment type="subcellular location">
    <subcellularLocation>
        <location evidence="1">Nucleus</location>
    </subcellularLocation>
</comment>
<evidence type="ECO:0000313" key="9">
    <source>
        <dbReference type="Proteomes" id="UP000005240"/>
    </source>
</evidence>
<keyword evidence="5" id="KW-0539">Nucleus</keyword>
<dbReference type="PANTHER" id="PTHR46481">
    <property type="entry name" value="ZINC FINGER BED DOMAIN-CONTAINING PROTEIN 4"/>
    <property type="match status" value="1"/>
</dbReference>
<reference evidence="8 9" key="3">
    <citation type="journal article" date="2017" name="G3 (Bethesda)">
        <title>Comparative analysis highlights variable genome content of wheat rusts and divergence of the mating loci.</title>
        <authorList>
            <person name="Cuomo C.A."/>
            <person name="Bakkeren G."/>
            <person name="Khalil H.B."/>
            <person name="Panwar V."/>
            <person name="Joly D."/>
            <person name="Linning R."/>
            <person name="Sakthikumar S."/>
            <person name="Song X."/>
            <person name="Adiconis X."/>
            <person name="Fan L."/>
            <person name="Goldberg J.M."/>
            <person name="Levin J.Z."/>
            <person name="Young S."/>
            <person name="Zeng Q."/>
            <person name="Anikster Y."/>
            <person name="Bruce M."/>
            <person name="Wang M."/>
            <person name="Yin C."/>
            <person name="McCallum B."/>
            <person name="Szabo L.J."/>
            <person name="Hulbert S."/>
            <person name="Chen X."/>
            <person name="Fellers J.P."/>
        </authorList>
    </citation>
    <scope>NUCLEOTIDE SEQUENCE</scope>
    <source>
        <strain evidence="9">Isolate 1-1 / race 1 (BBBD)</strain>
        <strain evidence="8">isolate 1-1 / race 1 (BBBD)</strain>
    </source>
</reference>
<dbReference type="InterPro" id="IPR052035">
    <property type="entry name" value="ZnF_BED_domain_contain"/>
</dbReference>
<feature type="compositionally biased region" description="Polar residues" evidence="6">
    <location>
        <begin position="1"/>
        <end position="17"/>
    </location>
</feature>
<dbReference type="VEuPathDB" id="FungiDB:PTTG_30803"/>
<keyword evidence="4" id="KW-0862">Zinc</keyword>
<sequence>MATTSLIEDNCASQSDYGNADDELSDTNVAPTPTPASEIDPDDEPVTEKHANTTMLQALTTKLDVVIKQITRSAAQRASFNRMANKMGVKVAPLIAGYGIRWNVKYESHRKALDAQEVIDALLKEDQAQEETGVFDNVHFSPRDWVWIDKLNRELEVFVTLTAQMEGNQPTGAHVIPKYLELKEQLSGKLDRAEEKDPLYPMYYAMLKRVEKYLAEAMDCETLLLATLIHPCFRIHIFELVFGAKSKEVKDCLELLNRWFLDFKQKPVCGSTLADPSEIT</sequence>
<evidence type="ECO:0000256" key="3">
    <source>
        <dbReference type="ARBA" id="ARBA00022771"/>
    </source>
</evidence>
<evidence type="ECO:0000256" key="5">
    <source>
        <dbReference type="ARBA" id="ARBA00023242"/>
    </source>
</evidence>
<evidence type="ECO:0000313" key="8">
    <source>
        <dbReference type="EnsemblFungi" id="PTTG_30803-t43_1-p1"/>
    </source>
</evidence>
<evidence type="ECO:0008006" key="10">
    <source>
        <dbReference type="Google" id="ProtNLM"/>
    </source>
</evidence>
<gene>
    <name evidence="7" type="ORF">PTTG_30803</name>
</gene>
<keyword evidence="3" id="KW-0863">Zinc-finger</keyword>
<dbReference type="EnsemblFungi" id="PTTG_30803-t43_1">
    <property type="protein sequence ID" value="PTTG_30803-t43_1-p1"/>
    <property type="gene ID" value="PTTG_30803"/>
</dbReference>
<dbReference type="AlphaFoldDB" id="A0A180FXB4"/>
<protein>
    <recommendedName>
        <fullName evidence="10">hAT-like transposase RNase-H fold domain-containing protein</fullName>
    </recommendedName>
</protein>
<dbReference type="InterPro" id="IPR012337">
    <property type="entry name" value="RNaseH-like_sf"/>
</dbReference>
<name>A0A180FXB4_PUCT1</name>
<dbReference type="GO" id="GO:0008270">
    <property type="term" value="F:zinc ion binding"/>
    <property type="evidence" value="ECO:0007669"/>
    <property type="project" value="UniProtKB-KW"/>
</dbReference>
<dbReference type="OrthoDB" id="2496852at2759"/>
<reference evidence="7" key="2">
    <citation type="submission" date="2016-05" db="EMBL/GenBank/DDBJ databases">
        <title>Comparative analysis highlights variable genome content of wheat rusts and divergence of the mating loci.</title>
        <authorList>
            <person name="Cuomo C.A."/>
            <person name="Bakkeren G."/>
            <person name="Szabo L."/>
            <person name="Khalil H."/>
            <person name="Joly D."/>
            <person name="Goldberg J."/>
            <person name="Young S."/>
            <person name="Zeng Q."/>
            <person name="Fellers J."/>
        </authorList>
    </citation>
    <scope>NUCLEOTIDE SEQUENCE [LARGE SCALE GENOMIC DNA]</scope>
    <source>
        <strain evidence="7">1-1 BBBD Race 1</strain>
    </source>
</reference>
<evidence type="ECO:0000256" key="4">
    <source>
        <dbReference type="ARBA" id="ARBA00022833"/>
    </source>
</evidence>
<evidence type="ECO:0000256" key="2">
    <source>
        <dbReference type="ARBA" id="ARBA00022723"/>
    </source>
</evidence>
<reference evidence="8" key="4">
    <citation type="submission" date="2025-05" db="UniProtKB">
        <authorList>
            <consortium name="EnsemblFungi"/>
        </authorList>
    </citation>
    <scope>IDENTIFICATION</scope>
    <source>
        <strain evidence="8">isolate 1-1 / race 1 (BBBD)</strain>
    </source>
</reference>
<feature type="non-terminal residue" evidence="7">
    <location>
        <position position="280"/>
    </location>
</feature>
<evidence type="ECO:0000256" key="6">
    <source>
        <dbReference type="SAM" id="MobiDB-lite"/>
    </source>
</evidence>
<dbReference type="Proteomes" id="UP000005240">
    <property type="component" value="Unassembled WGS sequence"/>
</dbReference>
<accession>A0A180FXB4</accession>
<feature type="region of interest" description="Disordered" evidence="6">
    <location>
        <begin position="1"/>
        <end position="45"/>
    </location>
</feature>
<reference evidence="7" key="1">
    <citation type="submission" date="2009-11" db="EMBL/GenBank/DDBJ databases">
        <authorList>
            <consortium name="The Broad Institute Genome Sequencing Platform"/>
            <person name="Ward D."/>
            <person name="Feldgarden M."/>
            <person name="Earl A."/>
            <person name="Young S.K."/>
            <person name="Zeng Q."/>
            <person name="Koehrsen M."/>
            <person name="Alvarado L."/>
            <person name="Berlin A."/>
            <person name="Bochicchio J."/>
            <person name="Borenstein D."/>
            <person name="Chapman S.B."/>
            <person name="Chen Z."/>
            <person name="Engels R."/>
            <person name="Freedman E."/>
            <person name="Gellesch M."/>
            <person name="Goldberg J."/>
            <person name="Griggs A."/>
            <person name="Gujja S."/>
            <person name="Heilman E."/>
            <person name="Heiman D."/>
            <person name="Hepburn T."/>
            <person name="Howarth C."/>
            <person name="Jen D."/>
            <person name="Larson L."/>
            <person name="Lewis B."/>
            <person name="Mehta T."/>
            <person name="Park D."/>
            <person name="Pearson M."/>
            <person name="Roberts A."/>
            <person name="Saif S."/>
            <person name="Shea T."/>
            <person name="Shenoy N."/>
            <person name="Sisk P."/>
            <person name="Stolte C."/>
            <person name="Sykes S."/>
            <person name="Thomson T."/>
            <person name="Walk T."/>
            <person name="White J."/>
            <person name="Yandava C."/>
            <person name="Izard J."/>
            <person name="Baranova O.V."/>
            <person name="Blanton J.M."/>
            <person name="Tanner A.C."/>
            <person name="Dewhirst F.E."/>
            <person name="Haas B."/>
            <person name="Nusbaum C."/>
            <person name="Birren B."/>
        </authorList>
    </citation>
    <scope>NUCLEOTIDE SEQUENCE [LARGE SCALE GENOMIC DNA]</scope>
    <source>
        <strain evidence="7">1-1 BBBD Race 1</strain>
    </source>
</reference>
<organism evidence="7">
    <name type="scientific">Puccinia triticina (isolate 1-1 / race 1 (BBBD))</name>
    <name type="common">Brown leaf rust fungus</name>
    <dbReference type="NCBI Taxonomy" id="630390"/>
    <lineage>
        <taxon>Eukaryota</taxon>
        <taxon>Fungi</taxon>
        <taxon>Dikarya</taxon>
        <taxon>Basidiomycota</taxon>
        <taxon>Pucciniomycotina</taxon>
        <taxon>Pucciniomycetes</taxon>
        <taxon>Pucciniales</taxon>
        <taxon>Pucciniaceae</taxon>
        <taxon>Puccinia</taxon>
    </lineage>
</organism>
<evidence type="ECO:0000313" key="7">
    <source>
        <dbReference type="EMBL" id="OAV85086.1"/>
    </source>
</evidence>
<evidence type="ECO:0000256" key="1">
    <source>
        <dbReference type="ARBA" id="ARBA00004123"/>
    </source>
</evidence>
<keyword evidence="9" id="KW-1185">Reference proteome</keyword>